<evidence type="ECO:0000256" key="1">
    <source>
        <dbReference type="SAM" id="SignalP"/>
    </source>
</evidence>
<reference evidence="2" key="1">
    <citation type="submission" date="2020-12" db="EMBL/GenBank/DDBJ databases">
        <title>Bacterial taxonomy.</title>
        <authorList>
            <person name="Pan X."/>
        </authorList>
    </citation>
    <scope>NUCLEOTIDE SEQUENCE</scope>
    <source>
        <strain evidence="2">M0105</strain>
    </source>
</reference>
<dbReference type="InterPro" id="IPR052517">
    <property type="entry name" value="GlcG_carb_metab_protein"/>
</dbReference>
<keyword evidence="3" id="KW-1185">Reference proteome</keyword>
<keyword evidence="1" id="KW-0732">Signal</keyword>
<accession>A0A8J7SAH5</accession>
<dbReference type="SUPFAM" id="SSF143744">
    <property type="entry name" value="GlcG-like"/>
    <property type="match status" value="1"/>
</dbReference>
<comment type="caution">
    <text evidence="2">The sequence shown here is derived from an EMBL/GenBank/DDBJ whole genome shotgun (WGS) entry which is preliminary data.</text>
</comment>
<dbReference type="RefSeq" id="WP_200607327.1">
    <property type="nucleotide sequence ID" value="NZ_JAEHHL010000001.1"/>
</dbReference>
<evidence type="ECO:0000313" key="3">
    <source>
        <dbReference type="Proteomes" id="UP000655420"/>
    </source>
</evidence>
<evidence type="ECO:0000313" key="2">
    <source>
        <dbReference type="EMBL" id="MBK0398342.1"/>
    </source>
</evidence>
<dbReference type="PANTHER" id="PTHR34309">
    <property type="entry name" value="SLR1406 PROTEIN"/>
    <property type="match status" value="1"/>
</dbReference>
<dbReference type="PANTHER" id="PTHR34309:SF10">
    <property type="entry name" value="SLR1406 PROTEIN"/>
    <property type="match status" value="1"/>
</dbReference>
<name>A0A8J7SAH5_9RHOB</name>
<dbReference type="InterPro" id="IPR005624">
    <property type="entry name" value="PduO/GlcC-like"/>
</dbReference>
<dbReference type="Pfam" id="PF03928">
    <property type="entry name" value="HbpS-like"/>
    <property type="match status" value="1"/>
</dbReference>
<organism evidence="2 3">
    <name type="scientific">Thermohalobaculum xanthum</name>
    <dbReference type="NCBI Taxonomy" id="2753746"/>
    <lineage>
        <taxon>Bacteria</taxon>
        <taxon>Pseudomonadati</taxon>
        <taxon>Pseudomonadota</taxon>
        <taxon>Alphaproteobacteria</taxon>
        <taxon>Rhodobacterales</taxon>
        <taxon>Paracoccaceae</taxon>
        <taxon>Thermohalobaculum</taxon>
    </lineage>
</organism>
<proteinExistence type="predicted"/>
<feature type="signal peptide" evidence="1">
    <location>
        <begin position="1"/>
        <end position="19"/>
    </location>
</feature>
<dbReference type="AlphaFoldDB" id="A0A8J7SAH5"/>
<dbReference type="Proteomes" id="UP000655420">
    <property type="component" value="Unassembled WGS sequence"/>
</dbReference>
<feature type="chain" id="PRO_5035270645" evidence="1">
    <location>
        <begin position="20"/>
        <end position="167"/>
    </location>
</feature>
<protein>
    <submittedName>
        <fullName evidence="2">Heme-binding protein</fullName>
    </submittedName>
</protein>
<sequence length="167" mass="17181">MKKFLAGLSIALVPFAGHAQDGDGAFVDTKILKPELALEMAVAAMEDCRQQGYQVGVAVVDRYGGLQAFIRDRFAGPHVEEIAPRKAWTAVSFRTDTLALDRETQPGTMSAGIRDSARALALGGGVPVVSGDGALVAGIGVSGAPGPDLDDACARAGIAAIEAEIAF</sequence>
<dbReference type="EMBL" id="JAEHHL010000001">
    <property type="protein sequence ID" value="MBK0398342.1"/>
    <property type="molecule type" value="Genomic_DNA"/>
</dbReference>
<dbReference type="Gene3D" id="3.30.450.150">
    <property type="entry name" value="Haem-degrading domain"/>
    <property type="match status" value="1"/>
</dbReference>
<gene>
    <name evidence="2" type="ORF">H0I76_03990</name>
</gene>
<dbReference type="InterPro" id="IPR038084">
    <property type="entry name" value="PduO/GlcC-like_sf"/>
</dbReference>